<dbReference type="SUPFAM" id="SSF53901">
    <property type="entry name" value="Thiolase-like"/>
    <property type="match status" value="1"/>
</dbReference>
<dbReference type="InterPro" id="IPR016039">
    <property type="entry name" value="Thiolase-like"/>
</dbReference>
<sequence length="39" mass="4011">MFASGGINFGRLKLAVAGGMESVSNAPYLLAKARRGLVS</sequence>
<dbReference type="KEGG" id="spsw:Sps_04459"/>
<organism evidence="1 2">
    <name type="scientific">Shewanella psychrophila</name>
    <dbReference type="NCBI Taxonomy" id="225848"/>
    <lineage>
        <taxon>Bacteria</taxon>
        <taxon>Pseudomonadati</taxon>
        <taxon>Pseudomonadota</taxon>
        <taxon>Gammaproteobacteria</taxon>
        <taxon>Alteromonadales</taxon>
        <taxon>Shewanellaceae</taxon>
        <taxon>Shewanella</taxon>
    </lineage>
</organism>
<dbReference type="AlphaFoldDB" id="A0A1S6HVG5"/>
<proteinExistence type="predicted"/>
<name>A0A1S6HVG5_9GAMM</name>
<dbReference type="STRING" id="225848.Sps_04459"/>
<keyword evidence="2" id="KW-1185">Reference proteome</keyword>
<dbReference type="Proteomes" id="UP000189545">
    <property type="component" value="Chromosome"/>
</dbReference>
<reference evidence="1 2" key="1">
    <citation type="submission" date="2016-03" db="EMBL/GenBank/DDBJ databases">
        <title>Complete genome sequence of Shewanella psychrophila WP2, a deep sea bacterium isolated from west Pacific sediment.</title>
        <authorList>
            <person name="Xu G."/>
            <person name="Jian H."/>
        </authorList>
    </citation>
    <scope>NUCLEOTIDE SEQUENCE [LARGE SCALE GENOMIC DNA]</scope>
    <source>
        <strain evidence="1 2">WP2</strain>
    </source>
</reference>
<dbReference type="GO" id="GO:0016746">
    <property type="term" value="F:acyltransferase activity"/>
    <property type="evidence" value="ECO:0007669"/>
    <property type="project" value="InterPro"/>
</dbReference>
<protein>
    <submittedName>
        <fullName evidence="1">Thiolase, N-terminal domain</fullName>
    </submittedName>
</protein>
<evidence type="ECO:0000313" key="1">
    <source>
        <dbReference type="EMBL" id="AQS39545.1"/>
    </source>
</evidence>
<evidence type="ECO:0000313" key="2">
    <source>
        <dbReference type="Proteomes" id="UP000189545"/>
    </source>
</evidence>
<accession>A0A1S6HVG5</accession>
<gene>
    <name evidence="1" type="ORF">Sps_04459</name>
</gene>
<dbReference type="EMBL" id="CP014782">
    <property type="protein sequence ID" value="AQS39545.1"/>
    <property type="molecule type" value="Genomic_DNA"/>
</dbReference>